<comment type="caution">
    <text evidence="4">The sequence shown here is derived from an EMBL/GenBank/DDBJ whole genome shotgun (WGS) entry which is preliminary data.</text>
</comment>
<keyword evidence="2" id="KW-0378">Hydrolase</keyword>
<accession>A0A3P1VG22</accession>
<dbReference type="InterPro" id="IPR052349">
    <property type="entry name" value="Metallo-hydrolase_Enzymes"/>
</dbReference>
<dbReference type="PANTHER" id="PTHR32027:SF9">
    <property type="entry name" value="BLL3847 PROTEIN"/>
    <property type="match status" value="1"/>
</dbReference>
<dbReference type="GO" id="GO:0019239">
    <property type="term" value="F:deaminase activity"/>
    <property type="evidence" value="ECO:0007669"/>
    <property type="project" value="UniProtKB-ARBA"/>
</dbReference>
<dbReference type="SUPFAM" id="SSF51338">
    <property type="entry name" value="Composite domain of metallo-dependent hydrolases"/>
    <property type="match status" value="1"/>
</dbReference>
<name>A0A3P1VG22_9STRE</name>
<evidence type="ECO:0000256" key="1">
    <source>
        <dbReference type="ARBA" id="ARBA00022723"/>
    </source>
</evidence>
<dbReference type="Gene3D" id="3.20.20.140">
    <property type="entry name" value="Metal-dependent hydrolases"/>
    <property type="match status" value="1"/>
</dbReference>
<dbReference type="Gene3D" id="2.30.40.10">
    <property type="entry name" value="Urease, subunit C, domain 1"/>
    <property type="match status" value="1"/>
</dbReference>
<protein>
    <submittedName>
        <fullName evidence="4">N-acyl-D-amino-acid deacylase</fullName>
    </submittedName>
</protein>
<dbReference type="PANTHER" id="PTHR32027">
    <property type="entry name" value="CYTOSINE DEAMINASE"/>
    <property type="match status" value="1"/>
</dbReference>
<dbReference type="Pfam" id="PF07969">
    <property type="entry name" value="Amidohydro_3"/>
    <property type="match status" value="1"/>
</dbReference>
<dbReference type="STRING" id="1123309.GCA_000377005_01536"/>
<dbReference type="GO" id="GO:0016814">
    <property type="term" value="F:hydrolase activity, acting on carbon-nitrogen (but not peptide) bonds, in cyclic amidines"/>
    <property type="evidence" value="ECO:0007669"/>
    <property type="project" value="TreeGrafter"/>
</dbReference>
<dbReference type="FunFam" id="3.20.20.140:FF:000019">
    <property type="entry name" value="Cytosine deaminase"/>
    <property type="match status" value="1"/>
</dbReference>
<proteinExistence type="predicted"/>
<dbReference type="SUPFAM" id="SSF51556">
    <property type="entry name" value="Metallo-dependent hydrolases"/>
    <property type="match status" value="1"/>
</dbReference>
<gene>
    <name evidence="4" type="ORF">EII38_01645</name>
</gene>
<keyword evidence="1" id="KW-0479">Metal-binding</keyword>
<evidence type="ECO:0000313" key="4">
    <source>
        <dbReference type="EMBL" id="RRD32465.1"/>
    </source>
</evidence>
<dbReference type="CDD" id="cd01293">
    <property type="entry name" value="Bact_CD"/>
    <property type="match status" value="1"/>
</dbReference>
<dbReference type="AlphaFoldDB" id="A0A3P1VG22"/>
<sequence length="414" mass="45822">MVRQLIRNVILDETNERYHLIIKDGIFEAIEKADDMEVDAENFDFVFDGKGRVAVPGFVESHIHLDKALIADRLPNRSGTLQEALSVTAQLKSTFTKEDIEERAEKALQLLIKHGTTHVRTHAEFDPVGGFHGFEVIMDLKEKYKDYIEMQVVAFPQEGILKSPGTEDLMRRAMEMGADVVGGIPYNDSDIEKHLEIVFGLAKEFGKPIDLHQDFFDSSEKQTIELVARKTIEHGFTGRMGVGHLTSLGDCSGQKLEEIIALMSEAGISVMSLPMTDLHLGGRSDEKNVRRAVTPIRKLRDGGVNVVLASNNIRNPFTPYGNGDLLQVAMLAIPVAHLGGADDLPTVLPMITHKAAEAIGITNYGFTVGNPGTVVVLDTKRYQDAIIDIPKRLLSIFKGNIILENKDQVYLNLP</sequence>
<dbReference type="EMBL" id="RQZA01000001">
    <property type="protein sequence ID" value="RRD32465.1"/>
    <property type="molecule type" value="Genomic_DNA"/>
</dbReference>
<dbReference type="InterPro" id="IPR011059">
    <property type="entry name" value="Metal-dep_hydrolase_composite"/>
</dbReference>
<evidence type="ECO:0000256" key="2">
    <source>
        <dbReference type="ARBA" id="ARBA00022801"/>
    </source>
</evidence>
<dbReference type="Proteomes" id="UP000281771">
    <property type="component" value="Unassembled WGS sequence"/>
</dbReference>
<dbReference type="RefSeq" id="WP_124775505.1">
    <property type="nucleotide sequence ID" value="NZ_RQZA01000001.1"/>
</dbReference>
<dbReference type="GO" id="GO:0046872">
    <property type="term" value="F:metal ion binding"/>
    <property type="evidence" value="ECO:0007669"/>
    <property type="project" value="UniProtKB-KW"/>
</dbReference>
<organism evidence="4 5">
    <name type="scientific">Streptococcus minor</name>
    <dbReference type="NCBI Taxonomy" id="229549"/>
    <lineage>
        <taxon>Bacteria</taxon>
        <taxon>Bacillati</taxon>
        <taxon>Bacillota</taxon>
        <taxon>Bacilli</taxon>
        <taxon>Lactobacillales</taxon>
        <taxon>Streptococcaceae</taxon>
        <taxon>Streptococcus</taxon>
    </lineage>
</organism>
<dbReference type="InterPro" id="IPR013108">
    <property type="entry name" value="Amidohydro_3"/>
</dbReference>
<dbReference type="InterPro" id="IPR032466">
    <property type="entry name" value="Metal_Hydrolase"/>
</dbReference>
<feature type="domain" description="Amidohydrolase 3" evidence="3">
    <location>
        <begin position="85"/>
        <end position="390"/>
    </location>
</feature>
<evidence type="ECO:0000259" key="3">
    <source>
        <dbReference type="Pfam" id="PF07969"/>
    </source>
</evidence>
<reference evidence="4 5" key="1">
    <citation type="submission" date="2018-11" db="EMBL/GenBank/DDBJ databases">
        <title>Genomes From Bacteria Associated with the Canine Oral Cavity: a Test Case for Automated Genome-Based Taxonomic Assignment.</title>
        <authorList>
            <person name="Coil D.A."/>
            <person name="Jospin G."/>
            <person name="Darling A.E."/>
            <person name="Wallis C."/>
            <person name="Davis I.J."/>
            <person name="Harris S."/>
            <person name="Eisen J.A."/>
            <person name="Holcombe L.J."/>
            <person name="O'Flynn C."/>
        </authorList>
    </citation>
    <scope>NUCLEOTIDE SEQUENCE [LARGE SCALE GENOMIC DNA]</scope>
    <source>
        <strain evidence="4 5">OH4621_COT-116</strain>
    </source>
</reference>
<evidence type="ECO:0000313" key="5">
    <source>
        <dbReference type="Proteomes" id="UP000281771"/>
    </source>
</evidence>
<keyword evidence="5" id="KW-1185">Reference proteome</keyword>